<dbReference type="Proteomes" id="UP001172159">
    <property type="component" value="Unassembled WGS sequence"/>
</dbReference>
<gene>
    <name evidence="2" type="ORF">B0T21DRAFT_111405</name>
</gene>
<comment type="caution">
    <text evidence="2">The sequence shown here is derived from an EMBL/GenBank/DDBJ whole genome shotgun (WGS) entry which is preliminary data.</text>
</comment>
<proteinExistence type="predicted"/>
<feature type="region of interest" description="Disordered" evidence="1">
    <location>
        <begin position="24"/>
        <end position="49"/>
    </location>
</feature>
<name>A0AA40DJT3_9PEZI</name>
<reference evidence="2" key="1">
    <citation type="submission" date="2023-06" db="EMBL/GenBank/DDBJ databases">
        <title>Genome-scale phylogeny and comparative genomics of the fungal order Sordariales.</title>
        <authorList>
            <consortium name="Lawrence Berkeley National Laboratory"/>
            <person name="Hensen N."/>
            <person name="Bonometti L."/>
            <person name="Westerberg I."/>
            <person name="Brannstrom I.O."/>
            <person name="Guillou S."/>
            <person name="Cros-Aarteil S."/>
            <person name="Calhoun S."/>
            <person name="Haridas S."/>
            <person name="Kuo A."/>
            <person name="Mondo S."/>
            <person name="Pangilinan J."/>
            <person name="Riley R."/>
            <person name="Labutti K."/>
            <person name="Andreopoulos B."/>
            <person name="Lipzen A."/>
            <person name="Chen C."/>
            <person name="Yanf M."/>
            <person name="Daum C."/>
            <person name="Ng V."/>
            <person name="Clum A."/>
            <person name="Steindorff A."/>
            <person name="Ohm R."/>
            <person name="Martin F."/>
            <person name="Silar P."/>
            <person name="Natvig D."/>
            <person name="Lalanne C."/>
            <person name="Gautier V."/>
            <person name="Ament-Velasquez S.L."/>
            <person name="Kruys A."/>
            <person name="Hutchinson M.I."/>
            <person name="Powell A.J."/>
            <person name="Barry K."/>
            <person name="Miller A.N."/>
            <person name="Grigoriev I.V."/>
            <person name="Debuchy R."/>
            <person name="Gladieux P."/>
            <person name="Thoren M.H."/>
            <person name="Johannesson H."/>
        </authorList>
    </citation>
    <scope>NUCLEOTIDE SEQUENCE</scope>
    <source>
        <strain evidence="2">CBS 540.89</strain>
    </source>
</reference>
<sequence>MPFLLLISSHCTFTEFGIVYESQTEPQVPAQRLDPPPPGYDDDDSAESDATWKDCPTPFLACTPPRQGPPSASLTANKLSTNTSRHSQNLFAIQLHPRYTPLVPSSSRSSLSHRFSPRCLEPPSARIRIGSRNQLRVQKTIPTRQNPTLATTKHPPFLLTQFSQFHVPGSRNQTSHQQPHPHQLSSPSRRHYRQFAVLSPSAYSVGCWRELERPAQPVAKPTVVGIGQDTFGAALKECDTRRF</sequence>
<accession>A0AA40DJT3</accession>
<evidence type="ECO:0000313" key="2">
    <source>
        <dbReference type="EMBL" id="KAK0702513.1"/>
    </source>
</evidence>
<organism evidence="2 3">
    <name type="scientific">Apiosordaria backusii</name>
    <dbReference type="NCBI Taxonomy" id="314023"/>
    <lineage>
        <taxon>Eukaryota</taxon>
        <taxon>Fungi</taxon>
        <taxon>Dikarya</taxon>
        <taxon>Ascomycota</taxon>
        <taxon>Pezizomycotina</taxon>
        <taxon>Sordariomycetes</taxon>
        <taxon>Sordariomycetidae</taxon>
        <taxon>Sordariales</taxon>
        <taxon>Lasiosphaeriaceae</taxon>
        <taxon>Apiosordaria</taxon>
    </lineage>
</organism>
<feature type="compositionally biased region" description="Polar residues" evidence="1">
    <location>
        <begin position="168"/>
        <end position="187"/>
    </location>
</feature>
<protein>
    <submittedName>
        <fullName evidence="2">Uncharacterized protein</fullName>
    </submittedName>
</protein>
<dbReference type="EMBL" id="JAUKTV010000025">
    <property type="protein sequence ID" value="KAK0702513.1"/>
    <property type="molecule type" value="Genomic_DNA"/>
</dbReference>
<evidence type="ECO:0000256" key="1">
    <source>
        <dbReference type="SAM" id="MobiDB-lite"/>
    </source>
</evidence>
<keyword evidence="3" id="KW-1185">Reference proteome</keyword>
<dbReference type="AlphaFoldDB" id="A0AA40DJT3"/>
<feature type="region of interest" description="Disordered" evidence="1">
    <location>
        <begin position="168"/>
        <end position="189"/>
    </location>
</feature>
<evidence type="ECO:0000313" key="3">
    <source>
        <dbReference type="Proteomes" id="UP001172159"/>
    </source>
</evidence>